<evidence type="ECO:0000259" key="2">
    <source>
        <dbReference type="Pfam" id="PF12274"/>
    </source>
</evidence>
<proteinExistence type="predicted"/>
<accession>A0A2T7ETB5</accession>
<keyword evidence="1" id="KW-0812">Transmembrane</keyword>
<organism evidence="3 4">
    <name type="scientific">Panicum hallii var. hallii</name>
    <dbReference type="NCBI Taxonomy" id="1504633"/>
    <lineage>
        <taxon>Eukaryota</taxon>
        <taxon>Viridiplantae</taxon>
        <taxon>Streptophyta</taxon>
        <taxon>Embryophyta</taxon>
        <taxon>Tracheophyta</taxon>
        <taxon>Spermatophyta</taxon>
        <taxon>Magnoliopsida</taxon>
        <taxon>Liliopsida</taxon>
        <taxon>Poales</taxon>
        <taxon>Poaceae</taxon>
        <taxon>PACMAD clade</taxon>
        <taxon>Panicoideae</taxon>
        <taxon>Panicodae</taxon>
        <taxon>Paniceae</taxon>
        <taxon>Panicinae</taxon>
        <taxon>Panicum</taxon>
        <taxon>Panicum sect. Panicum</taxon>
    </lineage>
</organism>
<dbReference type="AlphaFoldDB" id="A0A2T7ETB5"/>
<gene>
    <name evidence="3" type="ORF">GQ55_2G285500</name>
</gene>
<sequence>MEASVCYRNHTWYHVNFWARCRSSNNPGTTTTRKIKRFFAELRYKQHHDDPIVETSTIIEEPLCRYKRSCAICPGQYDILHPVNGKYLSGKKVPVTEGELTWTWCGATHLELPFTGRQAQAGRRYQDLRRGTGLFRYLFNQLGTVCLSLFLVFLAFAFSTGLCRSEQASDKTCSRGEGLFFSDFPFAERP</sequence>
<evidence type="ECO:0000313" key="4">
    <source>
        <dbReference type="Proteomes" id="UP000244336"/>
    </source>
</evidence>
<keyword evidence="1" id="KW-1133">Transmembrane helix</keyword>
<dbReference type="Proteomes" id="UP000244336">
    <property type="component" value="Chromosome 2"/>
</dbReference>
<protein>
    <recommendedName>
        <fullName evidence="2">DUF3615 domain-containing protein</fullName>
    </recommendedName>
</protein>
<dbReference type="OrthoDB" id="688777at2759"/>
<name>A0A2T7ETB5_9POAL</name>
<keyword evidence="4" id="KW-1185">Reference proteome</keyword>
<dbReference type="Pfam" id="PF12274">
    <property type="entry name" value="DUF3615"/>
    <property type="match status" value="1"/>
</dbReference>
<reference evidence="3 4" key="1">
    <citation type="submission" date="2018-04" db="EMBL/GenBank/DDBJ databases">
        <title>WGS assembly of Panicum hallii var. hallii HAL2.</title>
        <authorList>
            <person name="Lovell J."/>
            <person name="Jenkins J."/>
            <person name="Lowry D."/>
            <person name="Mamidi S."/>
            <person name="Sreedasyam A."/>
            <person name="Weng X."/>
            <person name="Barry K."/>
            <person name="Bonette J."/>
            <person name="Campitelli B."/>
            <person name="Daum C."/>
            <person name="Gordon S."/>
            <person name="Gould B."/>
            <person name="Lipzen A."/>
            <person name="MacQueen A."/>
            <person name="Palacio-Mejia J."/>
            <person name="Plott C."/>
            <person name="Shakirov E."/>
            <person name="Shu S."/>
            <person name="Yoshinaga Y."/>
            <person name="Zane M."/>
            <person name="Rokhsar D."/>
            <person name="Grimwood J."/>
            <person name="Schmutz J."/>
            <person name="Juenger T."/>
        </authorList>
    </citation>
    <scope>NUCLEOTIDE SEQUENCE [LARGE SCALE GENOMIC DNA]</scope>
    <source>
        <strain evidence="4">cv. HAL2</strain>
    </source>
</reference>
<evidence type="ECO:0000313" key="3">
    <source>
        <dbReference type="EMBL" id="PUZ71071.1"/>
    </source>
</evidence>
<keyword evidence="1" id="KW-0472">Membrane</keyword>
<evidence type="ECO:0000256" key="1">
    <source>
        <dbReference type="SAM" id="Phobius"/>
    </source>
</evidence>
<dbReference type="EMBL" id="CM009750">
    <property type="protein sequence ID" value="PUZ71071.1"/>
    <property type="molecule type" value="Genomic_DNA"/>
</dbReference>
<dbReference type="STRING" id="1504633.A0A2T7ETB5"/>
<dbReference type="PANTHER" id="PTHR34710">
    <property type="entry name" value="OS03G0834100 PROTEIN"/>
    <property type="match status" value="1"/>
</dbReference>
<feature type="domain" description="DUF3615" evidence="2">
    <location>
        <begin position="5"/>
        <end position="82"/>
    </location>
</feature>
<feature type="transmembrane region" description="Helical" evidence="1">
    <location>
        <begin position="134"/>
        <end position="158"/>
    </location>
</feature>
<dbReference type="PANTHER" id="PTHR34710:SF10">
    <property type="entry name" value="EXPRESSED PROTEIN"/>
    <property type="match status" value="1"/>
</dbReference>
<dbReference type="Gramene" id="PUZ71071">
    <property type="protein sequence ID" value="PUZ71071"/>
    <property type="gene ID" value="GQ55_2G285500"/>
</dbReference>
<dbReference type="InterPro" id="IPR022059">
    <property type="entry name" value="DUF3615"/>
</dbReference>